<protein>
    <submittedName>
        <fullName evidence="1">Uncharacterized protein</fullName>
    </submittedName>
</protein>
<comment type="caution">
    <text evidence="1">The sequence shown here is derived from an EMBL/GenBank/DDBJ whole genome shotgun (WGS) entry which is preliminary data.</text>
</comment>
<gene>
    <name evidence="1" type="ORF">Krac_3914</name>
</gene>
<sequence length="151" mass="17248">MERKTTPRNRNSEKNARTGSLTIPGVFEFFFDLLTADLGIPSGRLDCWRAFLGHMAQIIRYFFQTPASFTRSVSKIMAQIVKRQIGNVFPLILCRSRFQVAEPVMNPFLGQPCVPLRRKDVFPLRIACHLEIVVEGLVGRKQASRFFAPTF</sequence>
<name>D6U3L4_KTERA</name>
<dbReference type="AlphaFoldDB" id="D6U3L4"/>
<dbReference type="InParanoid" id="D6U3L4"/>
<organism evidence="1 2">
    <name type="scientific">Ktedonobacter racemifer DSM 44963</name>
    <dbReference type="NCBI Taxonomy" id="485913"/>
    <lineage>
        <taxon>Bacteria</taxon>
        <taxon>Bacillati</taxon>
        <taxon>Chloroflexota</taxon>
        <taxon>Ktedonobacteria</taxon>
        <taxon>Ktedonobacterales</taxon>
        <taxon>Ktedonobacteraceae</taxon>
        <taxon>Ktedonobacter</taxon>
    </lineage>
</organism>
<evidence type="ECO:0000313" key="1">
    <source>
        <dbReference type="EMBL" id="EFH83004.1"/>
    </source>
</evidence>
<reference evidence="1 2" key="1">
    <citation type="journal article" date="2011" name="Stand. Genomic Sci.">
        <title>Non-contiguous finished genome sequence and contextual data of the filamentous soil bacterium Ktedonobacter racemifer type strain (SOSP1-21).</title>
        <authorList>
            <person name="Chang Y.J."/>
            <person name="Land M."/>
            <person name="Hauser L."/>
            <person name="Chertkov O."/>
            <person name="Del Rio T.G."/>
            <person name="Nolan M."/>
            <person name="Copeland A."/>
            <person name="Tice H."/>
            <person name="Cheng J.F."/>
            <person name="Lucas S."/>
            <person name="Han C."/>
            <person name="Goodwin L."/>
            <person name="Pitluck S."/>
            <person name="Ivanova N."/>
            <person name="Ovchinikova G."/>
            <person name="Pati A."/>
            <person name="Chen A."/>
            <person name="Palaniappan K."/>
            <person name="Mavromatis K."/>
            <person name="Liolios K."/>
            <person name="Brettin T."/>
            <person name="Fiebig A."/>
            <person name="Rohde M."/>
            <person name="Abt B."/>
            <person name="Goker M."/>
            <person name="Detter J.C."/>
            <person name="Woyke T."/>
            <person name="Bristow J."/>
            <person name="Eisen J.A."/>
            <person name="Markowitz V."/>
            <person name="Hugenholtz P."/>
            <person name="Kyrpides N.C."/>
            <person name="Klenk H.P."/>
            <person name="Lapidus A."/>
        </authorList>
    </citation>
    <scope>NUCLEOTIDE SEQUENCE [LARGE SCALE GENOMIC DNA]</scope>
    <source>
        <strain evidence="2">DSM 44963</strain>
    </source>
</reference>
<keyword evidence="2" id="KW-1185">Reference proteome</keyword>
<accession>D6U3L4</accession>
<dbReference type="Proteomes" id="UP000004508">
    <property type="component" value="Unassembled WGS sequence"/>
</dbReference>
<evidence type="ECO:0000313" key="2">
    <source>
        <dbReference type="Proteomes" id="UP000004508"/>
    </source>
</evidence>
<proteinExistence type="predicted"/>
<dbReference type="EMBL" id="ADVG01000004">
    <property type="protein sequence ID" value="EFH83004.1"/>
    <property type="molecule type" value="Genomic_DNA"/>
</dbReference>